<keyword evidence="2" id="KW-1185">Reference proteome</keyword>
<dbReference type="Proteomes" id="UP001157502">
    <property type="component" value="Chromosome 1"/>
</dbReference>
<evidence type="ECO:0000313" key="1">
    <source>
        <dbReference type="EMBL" id="KAJ8017000.1"/>
    </source>
</evidence>
<comment type="caution">
    <text evidence="1">The sequence shown here is derived from an EMBL/GenBank/DDBJ whole genome shotgun (WGS) entry which is preliminary data.</text>
</comment>
<evidence type="ECO:0000313" key="2">
    <source>
        <dbReference type="Proteomes" id="UP001157502"/>
    </source>
</evidence>
<gene>
    <name evidence="1" type="ORF">DPEC_G00013220</name>
</gene>
<reference evidence="1" key="1">
    <citation type="submission" date="2021-05" db="EMBL/GenBank/DDBJ databases">
        <authorList>
            <person name="Pan Q."/>
            <person name="Jouanno E."/>
            <person name="Zahm M."/>
            <person name="Klopp C."/>
            <person name="Cabau C."/>
            <person name="Louis A."/>
            <person name="Berthelot C."/>
            <person name="Parey E."/>
            <person name="Roest Crollius H."/>
            <person name="Montfort J."/>
            <person name="Robinson-Rechavi M."/>
            <person name="Bouchez O."/>
            <person name="Lampietro C."/>
            <person name="Lopez Roques C."/>
            <person name="Donnadieu C."/>
            <person name="Postlethwait J."/>
            <person name="Bobe J."/>
            <person name="Dillon D."/>
            <person name="Chandos A."/>
            <person name="von Hippel F."/>
            <person name="Guiguen Y."/>
        </authorList>
    </citation>
    <scope>NUCLEOTIDE SEQUENCE</scope>
    <source>
        <strain evidence="1">YG-Jan2019</strain>
    </source>
</reference>
<protein>
    <submittedName>
        <fullName evidence="1">Uncharacterized protein</fullName>
    </submittedName>
</protein>
<dbReference type="EMBL" id="CM055728">
    <property type="protein sequence ID" value="KAJ8017000.1"/>
    <property type="molecule type" value="Genomic_DNA"/>
</dbReference>
<proteinExistence type="predicted"/>
<name>A0ACC2HMU3_DALPE</name>
<sequence length="699" mass="77831">MDVAQFSRRQWASQSLRVTAKELSIVCTRGKHNAIAERFSMYQQAAEKGNSERCKAVIFSWRHNAICRPLPQNLHSGNLSVLKKRWEQPVQTSATPCTPLPYNTHTHLTVGSDATAVHRIQTTQDQSPNSPHNGEKTSLTEDQAGRRMESSQQPRDTGTQEVDPSEEPYVLLNNLKKMFENGDVQQNKVCREPVWIGGARGIPENIDQLLGVEAGGVESMPLRDRMAMYQAAVSVSSSVSSDHLDMDLHSNETYSSKQKENVPPEDMGPDSEPNSRKASSSDSNGPSTGTSSVSSTQKDQAQSKTTKSFCLPARESCVSCKKTVYPLERLVANQQVYHSTCFRCFHCKTKLSLGTYASLHCQVYCKPHFCQLFKAKGNYDEGFGLRPHKELWETKGDSGAEEEDLTTKATSFSKDKLRKCASTGTLLISPMVEESPLAKVNVVAAFLETGGQSSAEKDKPVETRRLKISWPPRSEVAPESDLVFTDQSPESNECSALCRSSSLKERSRPFSLARPLHVSASLEANPEPKQLLRTGSLDDREVFSSPDPSMEFQEQQDNLTPDNHTPSENGFGGDPTCDEDETEGRVAPLNFNYQEILKENPEPVANENGVEEEEEEEEQKEEEKMEQEDRAEEEILPSPNCQAASSELASPPMSSEAESITKTNRASQDVGFWDSEETEDVSVEEMIKRNRYYDDDEDN</sequence>
<accession>A0ACC2HMU3</accession>
<organism evidence="1 2">
    <name type="scientific">Dallia pectoralis</name>
    <name type="common">Alaska blackfish</name>
    <dbReference type="NCBI Taxonomy" id="75939"/>
    <lineage>
        <taxon>Eukaryota</taxon>
        <taxon>Metazoa</taxon>
        <taxon>Chordata</taxon>
        <taxon>Craniata</taxon>
        <taxon>Vertebrata</taxon>
        <taxon>Euteleostomi</taxon>
        <taxon>Actinopterygii</taxon>
        <taxon>Neopterygii</taxon>
        <taxon>Teleostei</taxon>
        <taxon>Protacanthopterygii</taxon>
        <taxon>Esociformes</taxon>
        <taxon>Umbridae</taxon>
        <taxon>Dallia</taxon>
    </lineage>
</organism>